<evidence type="ECO:0000256" key="7">
    <source>
        <dbReference type="RuleBase" id="RU363032"/>
    </source>
</evidence>
<keyword evidence="5 7" id="KW-1133">Transmembrane helix</keyword>
<accession>A0A4R4NGH3</accession>
<feature type="transmembrane region" description="Helical" evidence="7">
    <location>
        <begin position="228"/>
        <end position="256"/>
    </location>
</feature>
<dbReference type="GO" id="GO:0055085">
    <property type="term" value="P:transmembrane transport"/>
    <property type="evidence" value="ECO:0007669"/>
    <property type="project" value="InterPro"/>
</dbReference>
<evidence type="ECO:0000256" key="3">
    <source>
        <dbReference type="ARBA" id="ARBA00022475"/>
    </source>
</evidence>
<evidence type="ECO:0000259" key="8">
    <source>
        <dbReference type="PROSITE" id="PS50928"/>
    </source>
</evidence>
<evidence type="ECO:0000313" key="9">
    <source>
        <dbReference type="EMBL" id="TDC07584.1"/>
    </source>
</evidence>
<feature type="transmembrane region" description="Helical" evidence="7">
    <location>
        <begin position="12"/>
        <end position="30"/>
    </location>
</feature>
<keyword evidence="4 7" id="KW-0812">Transmembrane</keyword>
<dbReference type="GO" id="GO:0005886">
    <property type="term" value="C:plasma membrane"/>
    <property type="evidence" value="ECO:0007669"/>
    <property type="project" value="UniProtKB-SubCell"/>
</dbReference>
<evidence type="ECO:0000256" key="2">
    <source>
        <dbReference type="ARBA" id="ARBA00022448"/>
    </source>
</evidence>
<dbReference type="OrthoDB" id="9778910at2"/>
<evidence type="ECO:0000256" key="4">
    <source>
        <dbReference type="ARBA" id="ARBA00022692"/>
    </source>
</evidence>
<dbReference type="Pfam" id="PF19300">
    <property type="entry name" value="BPD_transp_1_N"/>
    <property type="match status" value="1"/>
</dbReference>
<keyword evidence="10" id="KW-1185">Reference proteome</keyword>
<dbReference type="CDD" id="cd06261">
    <property type="entry name" value="TM_PBP2"/>
    <property type="match status" value="1"/>
</dbReference>
<dbReference type="SUPFAM" id="SSF161098">
    <property type="entry name" value="MetI-like"/>
    <property type="match status" value="1"/>
</dbReference>
<evidence type="ECO:0000256" key="1">
    <source>
        <dbReference type="ARBA" id="ARBA00004651"/>
    </source>
</evidence>
<comment type="caution">
    <text evidence="9">The sequence shown here is derived from an EMBL/GenBank/DDBJ whole genome shotgun (WGS) entry which is preliminary data.</text>
</comment>
<protein>
    <submittedName>
        <fullName evidence="9">ABC transporter permease</fullName>
    </submittedName>
</protein>
<name>A0A4R4NGH3_9ACTN</name>
<dbReference type="Pfam" id="PF00528">
    <property type="entry name" value="BPD_transp_1"/>
    <property type="match status" value="1"/>
</dbReference>
<dbReference type="InterPro" id="IPR035906">
    <property type="entry name" value="MetI-like_sf"/>
</dbReference>
<comment type="similarity">
    <text evidence="7">Belongs to the binding-protein-dependent transport system permease family.</text>
</comment>
<keyword evidence="2 7" id="KW-0813">Transport</keyword>
<proteinExistence type="inferred from homology"/>
<evidence type="ECO:0000256" key="6">
    <source>
        <dbReference type="ARBA" id="ARBA00023136"/>
    </source>
</evidence>
<sequence length="308" mass="33754">MTAYLGRRLAQALLQIWGAITIVFVALRVLPGDPAELILGSQATPEALDELRGTLGLDEPLLVQYATHMRDVVALDFGHSWRQNVSALDACLERLGPTLSLSAWAMVITIVLGFVAGSFAARRANTWADHLVSVSSLVGQALPPFWIGIMLSLIFARWLQILPSTADGTLGSLLLPAFTLALPFVGWLGRLVRTGILEEMNQDYVRTAHAKGMSHRVVFYIHVLRNTLVPVVTMLGLLMGYFIANGVIVEVIFAWPGIGSLLIDSITFRDYAVVEAVLTVITVCYILLNLLVDVLYVHLDPRIQLENA</sequence>
<organism evidence="9 10">
    <name type="scientific">Nonomuraea longispora</name>
    <dbReference type="NCBI Taxonomy" id="1848320"/>
    <lineage>
        <taxon>Bacteria</taxon>
        <taxon>Bacillati</taxon>
        <taxon>Actinomycetota</taxon>
        <taxon>Actinomycetes</taxon>
        <taxon>Streptosporangiales</taxon>
        <taxon>Streptosporangiaceae</taxon>
        <taxon>Nonomuraea</taxon>
    </lineage>
</organism>
<evidence type="ECO:0000313" key="10">
    <source>
        <dbReference type="Proteomes" id="UP000295157"/>
    </source>
</evidence>
<comment type="subcellular location">
    <subcellularLocation>
        <location evidence="1 7">Cell membrane</location>
        <topology evidence="1 7">Multi-pass membrane protein</topology>
    </subcellularLocation>
</comment>
<feature type="transmembrane region" description="Helical" evidence="7">
    <location>
        <begin position="173"/>
        <end position="192"/>
    </location>
</feature>
<keyword evidence="3" id="KW-1003">Cell membrane</keyword>
<gene>
    <name evidence="9" type="ORF">E1267_12775</name>
</gene>
<dbReference type="Proteomes" id="UP000295157">
    <property type="component" value="Unassembled WGS sequence"/>
</dbReference>
<feature type="transmembrane region" description="Helical" evidence="7">
    <location>
        <begin position="101"/>
        <end position="121"/>
    </location>
</feature>
<dbReference type="PROSITE" id="PS50928">
    <property type="entry name" value="ABC_TM1"/>
    <property type="match status" value="1"/>
</dbReference>
<dbReference type="AlphaFoldDB" id="A0A4R4NGH3"/>
<feature type="domain" description="ABC transmembrane type-1" evidence="8">
    <location>
        <begin position="95"/>
        <end position="292"/>
    </location>
</feature>
<dbReference type="RefSeq" id="WP_132332654.1">
    <property type="nucleotide sequence ID" value="NZ_SMJZ01000038.1"/>
</dbReference>
<evidence type="ECO:0000256" key="5">
    <source>
        <dbReference type="ARBA" id="ARBA00022989"/>
    </source>
</evidence>
<feature type="transmembrane region" description="Helical" evidence="7">
    <location>
        <begin position="142"/>
        <end position="161"/>
    </location>
</feature>
<feature type="transmembrane region" description="Helical" evidence="7">
    <location>
        <begin position="276"/>
        <end position="299"/>
    </location>
</feature>
<dbReference type="InterPro" id="IPR000515">
    <property type="entry name" value="MetI-like"/>
</dbReference>
<dbReference type="EMBL" id="SMJZ01000038">
    <property type="protein sequence ID" value="TDC07584.1"/>
    <property type="molecule type" value="Genomic_DNA"/>
</dbReference>
<keyword evidence="6 7" id="KW-0472">Membrane</keyword>
<reference evidence="9 10" key="1">
    <citation type="submission" date="2019-02" db="EMBL/GenBank/DDBJ databases">
        <title>Draft genome sequences of novel Actinobacteria.</title>
        <authorList>
            <person name="Sahin N."/>
            <person name="Ay H."/>
            <person name="Saygin H."/>
        </authorList>
    </citation>
    <scope>NUCLEOTIDE SEQUENCE [LARGE SCALE GENOMIC DNA]</scope>
    <source>
        <strain evidence="9 10">KC201</strain>
    </source>
</reference>
<dbReference type="Gene3D" id="1.10.3720.10">
    <property type="entry name" value="MetI-like"/>
    <property type="match status" value="1"/>
</dbReference>
<dbReference type="PANTHER" id="PTHR43163">
    <property type="entry name" value="DIPEPTIDE TRANSPORT SYSTEM PERMEASE PROTEIN DPPB-RELATED"/>
    <property type="match status" value="1"/>
</dbReference>
<dbReference type="InterPro" id="IPR045621">
    <property type="entry name" value="BPD_transp_1_N"/>
</dbReference>
<dbReference type="PANTHER" id="PTHR43163:SF6">
    <property type="entry name" value="DIPEPTIDE TRANSPORT SYSTEM PERMEASE PROTEIN DPPB-RELATED"/>
    <property type="match status" value="1"/>
</dbReference>